<proteinExistence type="predicted"/>
<feature type="region of interest" description="Disordered" evidence="1">
    <location>
        <begin position="359"/>
        <end position="388"/>
    </location>
</feature>
<dbReference type="InterPro" id="IPR000719">
    <property type="entry name" value="Prot_kinase_dom"/>
</dbReference>
<feature type="domain" description="Protein kinase" evidence="2">
    <location>
        <begin position="1"/>
        <end position="261"/>
    </location>
</feature>
<protein>
    <recommendedName>
        <fullName evidence="2">Protein kinase domain-containing protein</fullName>
    </recommendedName>
</protein>
<reference evidence="3" key="1">
    <citation type="submission" date="2022-08" db="EMBL/GenBank/DDBJ databases">
        <authorList>
            <person name="Gutierrez-Valencia J."/>
        </authorList>
    </citation>
    <scope>NUCLEOTIDE SEQUENCE</scope>
</reference>
<accession>A0AAV0LUX5</accession>
<dbReference type="EMBL" id="CAMGYJ010000006">
    <property type="protein sequence ID" value="CAI0437717.1"/>
    <property type="molecule type" value="Genomic_DNA"/>
</dbReference>
<sequence length="486" mass="54423">MRWGGDVSLRHWLDKPERSVEEYECLHIFSQIVDIVNIAHSQGIVVNNVRPSCFYMSSFNHVSFIESASCSDSGSDSLEDGLNNNQGLELRDSFSPLLLAISQKQKSAGGSEDFRPVSTNAFSETSCIQSSSACGRVPLAEDNEEDNNRNVGEGERKQQLFPMKEVLLMETGWYTSPEEAAGSTSSIASDIYRLGVLLFELFCPFNSREDKSRTMSSLRHRVLPPQLLLRWPKAASFCLWLLHPEPSSRPSVRDVLQSEFLAEPKDKLVEREAALQLRQRIEEQDLLLEFLLLIQLRKQEAADKLQDTVSLLCSDIEEVVKHPSFHGNNVSTAAEKGKEDLLDSDLLLMNPSQTDDLFGLGSRKRCRPGYQTNTEESDDNMEDVQNSSMMPSQAQGSLLFKNSRLMKNIKKLEAAYLLTRCRPLAAVRPLGRSVGRHSQVSSDGRGSVVASERSSISGLQPRPRMLWPDKLDGLVHSLRVCANTYL</sequence>
<organism evidence="3 4">
    <name type="scientific">Linum tenue</name>
    <dbReference type="NCBI Taxonomy" id="586396"/>
    <lineage>
        <taxon>Eukaryota</taxon>
        <taxon>Viridiplantae</taxon>
        <taxon>Streptophyta</taxon>
        <taxon>Embryophyta</taxon>
        <taxon>Tracheophyta</taxon>
        <taxon>Spermatophyta</taxon>
        <taxon>Magnoliopsida</taxon>
        <taxon>eudicotyledons</taxon>
        <taxon>Gunneridae</taxon>
        <taxon>Pentapetalae</taxon>
        <taxon>rosids</taxon>
        <taxon>fabids</taxon>
        <taxon>Malpighiales</taxon>
        <taxon>Linaceae</taxon>
        <taxon>Linum</taxon>
    </lineage>
</organism>
<dbReference type="GO" id="GO:0004672">
    <property type="term" value="F:protein kinase activity"/>
    <property type="evidence" value="ECO:0007669"/>
    <property type="project" value="InterPro"/>
</dbReference>
<comment type="caution">
    <text evidence="3">The sequence shown here is derived from an EMBL/GenBank/DDBJ whole genome shotgun (WGS) entry which is preliminary data.</text>
</comment>
<dbReference type="PROSITE" id="PS50011">
    <property type="entry name" value="PROTEIN_KINASE_DOM"/>
    <property type="match status" value="1"/>
</dbReference>
<evidence type="ECO:0000313" key="3">
    <source>
        <dbReference type="EMBL" id="CAI0437717.1"/>
    </source>
</evidence>
<feature type="region of interest" description="Disordered" evidence="1">
    <location>
        <begin position="435"/>
        <end position="461"/>
    </location>
</feature>
<dbReference type="InterPro" id="IPR011009">
    <property type="entry name" value="Kinase-like_dom_sf"/>
</dbReference>
<gene>
    <name evidence="3" type="ORF">LITE_LOCUS25559</name>
</gene>
<dbReference type="PANTHER" id="PTHR44218:SF1">
    <property type="entry name" value="PROTEIN SPA1-RELATED 3"/>
    <property type="match status" value="1"/>
</dbReference>
<dbReference type="GO" id="GO:0005524">
    <property type="term" value="F:ATP binding"/>
    <property type="evidence" value="ECO:0007669"/>
    <property type="project" value="InterPro"/>
</dbReference>
<dbReference type="PANTHER" id="PTHR44218">
    <property type="entry name" value="PROTEIN SPA1-RELATED 2"/>
    <property type="match status" value="1"/>
</dbReference>
<dbReference type="Proteomes" id="UP001154282">
    <property type="component" value="Unassembled WGS sequence"/>
</dbReference>
<dbReference type="Gene3D" id="1.10.510.10">
    <property type="entry name" value="Transferase(Phosphotransferase) domain 1"/>
    <property type="match status" value="1"/>
</dbReference>
<dbReference type="InterPro" id="IPR044630">
    <property type="entry name" value="SPA1/2/3/4"/>
</dbReference>
<dbReference type="SUPFAM" id="SSF56112">
    <property type="entry name" value="Protein kinase-like (PK-like)"/>
    <property type="match status" value="1"/>
</dbReference>
<dbReference type="GO" id="GO:0009640">
    <property type="term" value="P:photomorphogenesis"/>
    <property type="evidence" value="ECO:0007669"/>
    <property type="project" value="InterPro"/>
</dbReference>
<evidence type="ECO:0000313" key="4">
    <source>
        <dbReference type="Proteomes" id="UP001154282"/>
    </source>
</evidence>
<keyword evidence="4" id="KW-1185">Reference proteome</keyword>
<dbReference type="AlphaFoldDB" id="A0AAV0LUX5"/>
<evidence type="ECO:0000256" key="1">
    <source>
        <dbReference type="SAM" id="MobiDB-lite"/>
    </source>
</evidence>
<name>A0AAV0LUX5_9ROSI</name>
<evidence type="ECO:0000259" key="2">
    <source>
        <dbReference type="PROSITE" id="PS50011"/>
    </source>
</evidence>